<gene>
    <name evidence="6" type="ORF">PTQ27_02505</name>
</gene>
<dbReference type="PANTHER" id="PTHR14226">
    <property type="entry name" value="NEUROPATHY TARGET ESTERASE/SWISS CHEESE D.MELANOGASTER"/>
    <property type="match status" value="1"/>
</dbReference>
<evidence type="ECO:0000256" key="3">
    <source>
        <dbReference type="ARBA" id="ARBA00023098"/>
    </source>
</evidence>
<evidence type="ECO:0000259" key="5">
    <source>
        <dbReference type="PROSITE" id="PS51635"/>
    </source>
</evidence>
<dbReference type="SUPFAM" id="SSF52151">
    <property type="entry name" value="FabD/lysophospholipase-like"/>
    <property type="match status" value="1"/>
</dbReference>
<keyword evidence="7" id="KW-1185">Reference proteome</keyword>
<evidence type="ECO:0000313" key="6">
    <source>
        <dbReference type="EMBL" id="MDD0823341.1"/>
    </source>
</evidence>
<accession>A0ABT5MPC0</accession>
<keyword evidence="3" id="KW-0443">Lipid metabolism</keyword>
<dbReference type="EMBL" id="JAQSJE010000002">
    <property type="protein sequence ID" value="MDD0823341.1"/>
    <property type="molecule type" value="Genomic_DNA"/>
</dbReference>
<evidence type="ECO:0000313" key="7">
    <source>
        <dbReference type="Proteomes" id="UP001221909"/>
    </source>
</evidence>
<evidence type="ECO:0000256" key="4">
    <source>
        <dbReference type="PROSITE-ProRule" id="PRU01161"/>
    </source>
</evidence>
<dbReference type="InterPro" id="IPR002641">
    <property type="entry name" value="PNPLA_dom"/>
</dbReference>
<dbReference type="PANTHER" id="PTHR14226:SF78">
    <property type="entry name" value="SLR0060 PROTEIN"/>
    <property type="match status" value="1"/>
</dbReference>
<keyword evidence="2" id="KW-0442">Lipid degradation</keyword>
<dbReference type="RefSeq" id="WP_273749628.1">
    <property type="nucleotide sequence ID" value="NZ_JAQSJE010000002.1"/>
</dbReference>
<dbReference type="InterPro" id="IPR050301">
    <property type="entry name" value="NTE"/>
</dbReference>
<feature type="short sequence motif" description="GXSXG" evidence="4">
    <location>
        <begin position="78"/>
        <end position="82"/>
    </location>
</feature>
<reference evidence="6 7" key="1">
    <citation type="submission" date="2023-02" db="EMBL/GenBank/DDBJ databases">
        <title>Mannheimia cairiniae sp. nov., a novel species of Mannheimia obtained from moscovy ducks (Cairina moschata) and reclassification of Mannheimia ovis as heterotypic synonym of Mannheimia pernigra.</title>
        <authorList>
            <person name="Christensen H."/>
        </authorList>
    </citation>
    <scope>NUCLEOTIDE SEQUENCE [LARGE SCALE GENOMIC DNA]</scope>
    <source>
        <strain evidence="6 7">AT1</strain>
    </source>
</reference>
<dbReference type="Gene3D" id="3.40.1090.10">
    <property type="entry name" value="Cytosolic phospholipase A2 catalytic domain"/>
    <property type="match status" value="1"/>
</dbReference>
<protein>
    <submittedName>
        <fullName evidence="6">Patatin-like phospholipase family protein</fullName>
    </submittedName>
</protein>
<dbReference type="InterPro" id="IPR016035">
    <property type="entry name" value="Acyl_Trfase/lysoPLipase"/>
</dbReference>
<feature type="domain" description="PNPLA" evidence="5">
    <location>
        <begin position="35"/>
        <end position="231"/>
    </location>
</feature>
<evidence type="ECO:0000256" key="2">
    <source>
        <dbReference type="ARBA" id="ARBA00022963"/>
    </source>
</evidence>
<dbReference type="Proteomes" id="UP001221909">
    <property type="component" value="Unassembled WGS sequence"/>
</dbReference>
<comment type="caution">
    <text evidence="6">The sequence shown here is derived from an EMBL/GenBank/DDBJ whole genome shotgun (WGS) entry which is preliminary data.</text>
</comment>
<name>A0ABT5MPC0_9PAST</name>
<evidence type="ECO:0000256" key="1">
    <source>
        <dbReference type="ARBA" id="ARBA00022801"/>
    </source>
</evidence>
<proteinExistence type="predicted"/>
<keyword evidence="1" id="KW-0378">Hydrolase</keyword>
<comment type="caution">
    <text evidence="4">Lacks conserved residue(s) required for the propagation of feature annotation.</text>
</comment>
<dbReference type="PROSITE" id="PS51635">
    <property type="entry name" value="PNPLA"/>
    <property type="match status" value="1"/>
</dbReference>
<sequence length="428" mass="47659">MYKPTSTIKQITPDQGYRQKNIISESAKDGNIVIMMFSGGGTRAASLGYGVLEQFQKAKVKTTDKGDTLLDNIDIVYGVSGGSVLAAYFALEGKGIIPKFSERFLKTNFQKDIITEVFSLSNLPRLSSPQYGRGDLLQERLNLTLYQGKKFGDLVKNRKGPFAVISATDMNAGQTITFTQEMFDGLCLNLNDLEIARAVAASSSVPLIFSPLTLNNNGGNCNFSMPKEFIIREEVIDGLVTKNIEETNHMLSLYQDSKERPFIHLVDGGLTDNLGLASVLDISELLGIEEMYKQISSLNVKNIVVINVNAQNEVSSEIDKTADVPGISDVVNTIINVPIDKTTQINLQRYHQFTDSWNEYAHKQKTKIKMHFVNLGLKELPESDLKRDVLNIATSFYLPEKDVDKLRKAARILLEQSKEYQQALKALQ</sequence>
<dbReference type="Pfam" id="PF01734">
    <property type="entry name" value="Patatin"/>
    <property type="match status" value="1"/>
</dbReference>
<organism evidence="6 7">
    <name type="scientific">Mannheimia cairinae</name>
    <dbReference type="NCBI Taxonomy" id="3025936"/>
    <lineage>
        <taxon>Bacteria</taxon>
        <taxon>Pseudomonadati</taxon>
        <taxon>Pseudomonadota</taxon>
        <taxon>Gammaproteobacteria</taxon>
        <taxon>Pasteurellales</taxon>
        <taxon>Pasteurellaceae</taxon>
        <taxon>Mannheimia</taxon>
    </lineage>
</organism>